<dbReference type="GO" id="GO:0005783">
    <property type="term" value="C:endoplasmic reticulum"/>
    <property type="evidence" value="ECO:0007669"/>
    <property type="project" value="TreeGrafter"/>
</dbReference>
<accession>A0A6A7C1B3</accession>
<evidence type="ECO:0000256" key="4">
    <source>
        <dbReference type="ARBA" id="ARBA00023002"/>
    </source>
</evidence>
<name>A0A6A7C1B3_9PEZI</name>
<evidence type="ECO:0000313" key="8">
    <source>
        <dbReference type="Proteomes" id="UP000799421"/>
    </source>
</evidence>
<evidence type="ECO:0000256" key="3">
    <source>
        <dbReference type="ARBA" id="ARBA00022964"/>
    </source>
</evidence>
<dbReference type="OrthoDB" id="420380at2759"/>
<dbReference type="AlphaFoldDB" id="A0A6A7C1B3"/>
<gene>
    <name evidence="7" type="ORF">K470DRAFT_257752</name>
</gene>
<dbReference type="GO" id="GO:0004656">
    <property type="term" value="F:procollagen-proline 4-dioxygenase activity"/>
    <property type="evidence" value="ECO:0007669"/>
    <property type="project" value="TreeGrafter"/>
</dbReference>
<dbReference type="Gene3D" id="2.60.120.620">
    <property type="entry name" value="q2cbj1_9rhob like domain"/>
    <property type="match status" value="1"/>
</dbReference>
<keyword evidence="2" id="KW-0479">Metal-binding</keyword>
<dbReference type="InterPro" id="IPR045054">
    <property type="entry name" value="P4HA-like"/>
</dbReference>
<evidence type="ECO:0000256" key="2">
    <source>
        <dbReference type="ARBA" id="ARBA00022723"/>
    </source>
</evidence>
<keyword evidence="8" id="KW-1185">Reference proteome</keyword>
<dbReference type="GO" id="GO:0005506">
    <property type="term" value="F:iron ion binding"/>
    <property type="evidence" value="ECO:0007669"/>
    <property type="project" value="InterPro"/>
</dbReference>
<evidence type="ECO:0000313" key="7">
    <source>
        <dbReference type="EMBL" id="KAF2860735.1"/>
    </source>
</evidence>
<evidence type="ECO:0000256" key="1">
    <source>
        <dbReference type="ARBA" id="ARBA00001961"/>
    </source>
</evidence>
<sequence length="209" mass="23291">MLSCGYSEAGLTSPISEESFKPATIHNADEEVFDPSVRNSFIAPLSQLARQDSIVGKTVQCLESRALSFQGWPAHSYIEPLYTQKYVPGGHYSLHYDWGSANKNARRESTFMVYVSASGDGGFEGGGTWFPRLSSPVSEECGNDSQWCEYIECGGQREGVTFRPKAGRAVFWRNFDANGMGYKELIHAGLEVKKGVKVGLNIWTWYYRS</sequence>
<evidence type="ECO:0000259" key="6">
    <source>
        <dbReference type="SMART" id="SM00702"/>
    </source>
</evidence>
<reference evidence="7" key="1">
    <citation type="journal article" date="2020" name="Stud. Mycol.">
        <title>101 Dothideomycetes genomes: a test case for predicting lifestyles and emergence of pathogens.</title>
        <authorList>
            <person name="Haridas S."/>
            <person name="Albert R."/>
            <person name="Binder M."/>
            <person name="Bloem J."/>
            <person name="Labutti K."/>
            <person name="Salamov A."/>
            <person name="Andreopoulos B."/>
            <person name="Baker S."/>
            <person name="Barry K."/>
            <person name="Bills G."/>
            <person name="Bluhm B."/>
            <person name="Cannon C."/>
            <person name="Castanera R."/>
            <person name="Culley D."/>
            <person name="Daum C."/>
            <person name="Ezra D."/>
            <person name="Gonzalez J."/>
            <person name="Henrissat B."/>
            <person name="Kuo A."/>
            <person name="Liang C."/>
            <person name="Lipzen A."/>
            <person name="Lutzoni F."/>
            <person name="Magnuson J."/>
            <person name="Mondo S."/>
            <person name="Nolan M."/>
            <person name="Ohm R."/>
            <person name="Pangilinan J."/>
            <person name="Park H.-J."/>
            <person name="Ramirez L."/>
            <person name="Alfaro M."/>
            <person name="Sun H."/>
            <person name="Tritt A."/>
            <person name="Yoshinaga Y."/>
            <person name="Zwiers L.-H."/>
            <person name="Turgeon B."/>
            <person name="Goodwin S."/>
            <person name="Spatafora J."/>
            <person name="Crous P."/>
            <person name="Grigoriev I."/>
        </authorList>
    </citation>
    <scope>NUCLEOTIDE SEQUENCE</scope>
    <source>
        <strain evidence="7">CBS 480.64</strain>
    </source>
</reference>
<dbReference type="Pfam" id="PF13640">
    <property type="entry name" value="2OG-FeII_Oxy_3"/>
    <property type="match status" value="1"/>
</dbReference>
<keyword evidence="3" id="KW-0223">Dioxygenase</keyword>
<keyword evidence="5" id="KW-0408">Iron</keyword>
<dbReference type="InterPro" id="IPR044862">
    <property type="entry name" value="Pro_4_hyd_alph_FE2OG_OXY"/>
</dbReference>
<dbReference type="InterPro" id="IPR006620">
    <property type="entry name" value="Pro_4_hyd_alph"/>
</dbReference>
<comment type="cofactor">
    <cofactor evidence="1">
        <name>L-ascorbate</name>
        <dbReference type="ChEBI" id="CHEBI:38290"/>
    </cofactor>
</comment>
<dbReference type="PANTHER" id="PTHR10869">
    <property type="entry name" value="PROLYL 4-HYDROXYLASE ALPHA SUBUNIT"/>
    <property type="match status" value="1"/>
</dbReference>
<dbReference type="SMART" id="SM00702">
    <property type="entry name" value="P4Hc"/>
    <property type="match status" value="1"/>
</dbReference>
<protein>
    <recommendedName>
        <fullName evidence="6">Prolyl 4-hydroxylase alpha subunit domain-containing protein</fullName>
    </recommendedName>
</protein>
<evidence type="ECO:0000256" key="5">
    <source>
        <dbReference type="ARBA" id="ARBA00023004"/>
    </source>
</evidence>
<keyword evidence="4" id="KW-0560">Oxidoreductase</keyword>
<feature type="domain" description="Prolyl 4-hydroxylase alpha subunit" evidence="6">
    <location>
        <begin position="3"/>
        <end position="205"/>
    </location>
</feature>
<dbReference type="Proteomes" id="UP000799421">
    <property type="component" value="Unassembled WGS sequence"/>
</dbReference>
<proteinExistence type="predicted"/>
<dbReference type="EMBL" id="MU005979">
    <property type="protein sequence ID" value="KAF2860735.1"/>
    <property type="molecule type" value="Genomic_DNA"/>
</dbReference>
<dbReference type="GO" id="GO:0031418">
    <property type="term" value="F:L-ascorbic acid binding"/>
    <property type="evidence" value="ECO:0007669"/>
    <property type="project" value="InterPro"/>
</dbReference>
<organism evidence="7 8">
    <name type="scientific">Piedraia hortae CBS 480.64</name>
    <dbReference type="NCBI Taxonomy" id="1314780"/>
    <lineage>
        <taxon>Eukaryota</taxon>
        <taxon>Fungi</taxon>
        <taxon>Dikarya</taxon>
        <taxon>Ascomycota</taxon>
        <taxon>Pezizomycotina</taxon>
        <taxon>Dothideomycetes</taxon>
        <taxon>Dothideomycetidae</taxon>
        <taxon>Capnodiales</taxon>
        <taxon>Piedraiaceae</taxon>
        <taxon>Piedraia</taxon>
    </lineage>
</organism>
<dbReference type="PANTHER" id="PTHR10869:SF246">
    <property type="entry name" value="TRANSMEMBRANE PROLYL 4-HYDROXYLASE"/>
    <property type="match status" value="1"/>
</dbReference>